<dbReference type="GO" id="GO:0017001">
    <property type="term" value="P:antibiotic catabolic process"/>
    <property type="evidence" value="ECO:0007669"/>
    <property type="project" value="UniProtKB-ARBA"/>
</dbReference>
<dbReference type="AlphaFoldDB" id="A0A6P0USA6"/>
<evidence type="ECO:0000313" key="5">
    <source>
        <dbReference type="Proteomes" id="UP000468581"/>
    </source>
</evidence>
<comment type="caution">
    <text evidence="4">The sequence shown here is derived from an EMBL/GenBank/DDBJ whole genome shotgun (WGS) entry which is preliminary data.</text>
</comment>
<gene>
    <name evidence="4" type="ORF">GWK08_18235</name>
</gene>
<protein>
    <submittedName>
        <fullName evidence="4">MBL fold metallo-hydrolase</fullName>
    </submittedName>
</protein>
<feature type="signal peptide" evidence="2">
    <location>
        <begin position="1"/>
        <end position="24"/>
    </location>
</feature>
<dbReference type="SMART" id="SM00849">
    <property type="entry name" value="Lactamase_B"/>
    <property type="match status" value="1"/>
</dbReference>
<dbReference type="RefSeq" id="WP_163608677.1">
    <property type="nucleotide sequence ID" value="NZ_JAABOO010000004.1"/>
</dbReference>
<dbReference type="Pfam" id="PF00753">
    <property type="entry name" value="Lactamase_B"/>
    <property type="match status" value="1"/>
</dbReference>
<evidence type="ECO:0000313" key="4">
    <source>
        <dbReference type="EMBL" id="NER15400.1"/>
    </source>
</evidence>
<dbReference type="PANTHER" id="PTHR42951:SF4">
    <property type="entry name" value="ACYL-COENZYME A THIOESTERASE MBLAC2"/>
    <property type="match status" value="1"/>
</dbReference>
<dbReference type="GO" id="GO:0016787">
    <property type="term" value="F:hydrolase activity"/>
    <property type="evidence" value="ECO:0007669"/>
    <property type="project" value="UniProtKB-KW"/>
</dbReference>
<feature type="chain" id="PRO_5026676637" evidence="2">
    <location>
        <begin position="25"/>
        <end position="290"/>
    </location>
</feature>
<evidence type="ECO:0000256" key="2">
    <source>
        <dbReference type="SAM" id="SignalP"/>
    </source>
</evidence>
<keyword evidence="5" id="KW-1185">Reference proteome</keyword>
<dbReference type="Proteomes" id="UP000468581">
    <property type="component" value="Unassembled WGS sequence"/>
</dbReference>
<sequence length="290" mass="32396">MKKYNRISLIIAFVAGMVITTVSAQQAKVLNLDKNVYAISLLGYTSLVVEGENDVLITDPANTHRATLLKKEIEKLTDKPIAKIVLTHEHFDHTGGSEVFTEARIIAQKNVMNLKRLDPLDMFPDKVDILFDQNLTLDMGTTTVELKYPGAGDGAAIALIYLPREKIAVTADMYVDQGLNPGIFLSHTNLLGTRHILNTLVSWNLNHAVNVHSSRTDTEPLERTAAFLNDLYSELLPKIQSLNSDDPHGLLPGIFKLKETLKMPKYKDWENYSDLPVYIQKMAFDIIHGG</sequence>
<accession>A0A6P0USA6</accession>
<dbReference type="InterPro" id="IPR050855">
    <property type="entry name" value="NDM-1-like"/>
</dbReference>
<evidence type="ECO:0000259" key="3">
    <source>
        <dbReference type="SMART" id="SM00849"/>
    </source>
</evidence>
<evidence type="ECO:0000256" key="1">
    <source>
        <dbReference type="ARBA" id="ARBA00005250"/>
    </source>
</evidence>
<name>A0A6P0USA6_9FLAO</name>
<dbReference type="EMBL" id="JAABOO010000004">
    <property type="protein sequence ID" value="NER15400.1"/>
    <property type="molecule type" value="Genomic_DNA"/>
</dbReference>
<proteinExistence type="inferred from homology"/>
<keyword evidence="4" id="KW-0378">Hydrolase</keyword>
<keyword evidence="2" id="KW-0732">Signal</keyword>
<comment type="similarity">
    <text evidence="1">Belongs to the metallo-beta-lactamase superfamily. Class-B beta-lactamase family.</text>
</comment>
<dbReference type="Gene3D" id="3.60.15.10">
    <property type="entry name" value="Ribonuclease Z/Hydroxyacylglutathione hydrolase-like"/>
    <property type="match status" value="1"/>
</dbReference>
<dbReference type="InterPro" id="IPR001279">
    <property type="entry name" value="Metallo-B-lactamas"/>
</dbReference>
<reference evidence="4 5" key="1">
    <citation type="submission" date="2020-01" db="EMBL/GenBank/DDBJ databases">
        <title>Leptobacterium flavescens.</title>
        <authorList>
            <person name="Wang G."/>
        </authorList>
    </citation>
    <scope>NUCLEOTIDE SEQUENCE [LARGE SCALE GENOMIC DNA]</scope>
    <source>
        <strain evidence="4 5">KCTC 22160</strain>
    </source>
</reference>
<dbReference type="PANTHER" id="PTHR42951">
    <property type="entry name" value="METALLO-BETA-LACTAMASE DOMAIN-CONTAINING"/>
    <property type="match status" value="1"/>
</dbReference>
<organism evidence="4 5">
    <name type="scientific">Leptobacterium flavescens</name>
    <dbReference type="NCBI Taxonomy" id="472055"/>
    <lineage>
        <taxon>Bacteria</taxon>
        <taxon>Pseudomonadati</taxon>
        <taxon>Bacteroidota</taxon>
        <taxon>Flavobacteriia</taxon>
        <taxon>Flavobacteriales</taxon>
        <taxon>Flavobacteriaceae</taxon>
        <taxon>Leptobacterium</taxon>
    </lineage>
</organism>
<dbReference type="SUPFAM" id="SSF56281">
    <property type="entry name" value="Metallo-hydrolase/oxidoreductase"/>
    <property type="match status" value="1"/>
</dbReference>
<feature type="domain" description="Metallo-beta-lactamase" evidence="3">
    <location>
        <begin position="43"/>
        <end position="215"/>
    </location>
</feature>
<dbReference type="InterPro" id="IPR036866">
    <property type="entry name" value="RibonucZ/Hydroxyglut_hydro"/>
</dbReference>